<feature type="domain" description="F-box" evidence="1">
    <location>
        <begin position="1"/>
        <end position="45"/>
    </location>
</feature>
<evidence type="ECO:0000313" key="3">
    <source>
        <dbReference type="Proteomes" id="UP000271241"/>
    </source>
</evidence>
<keyword evidence="3" id="KW-1185">Reference proteome</keyword>
<evidence type="ECO:0000313" key="2">
    <source>
        <dbReference type="EMBL" id="RKP06565.1"/>
    </source>
</evidence>
<dbReference type="OrthoDB" id="5587751at2759"/>
<proteinExistence type="predicted"/>
<dbReference type="InterPro" id="IPR001810">
    <property type="entry name" value="F-box_dom"/>
</dbReference>
<accession>A0A4P9XL89</accession>
<reference evidence="3" key="1">
    <citation type="journal article" date="2018" name="Nat. Microbiol.">
        <title>Leveraging single-cell genomics to expand the fungal tree of life.</title>
        <authorList>
            <person name="Ahrendt S.R."/>
            <person name="Quandt C.A."/>
            <person name="Ciobanu D."/>
            <person name="Clum A."/>
            <person name="Salamov A."/>
            <person name="Andreopoulos B."/>
            <person name="Cheng J.F."/>
            <person name="Woyke T."/>
            <person name="Pelin A."/>
            <person name="Henrissat B."/>
            <person name="Reynolds N.K."/>
            <person name="Benny G.L."/>
            <person name="Smith M.E."/>
            <person name="James T.Y."/>
            <person name="Grigoriev I.V."/>
        </authorList>
    </citation>
    <scope>NUCLEOTIDE SEQUENCE [LARGE SCALE GENOMIC DNA]</scope>
    <source>
        <strain evidence="3">RSA 1356</strain>
    </source>
</reference>
<gene>
    <name evidence="2" type="ORF">THASP1DRAFT_31619</name>
</gene>
<evidence type="ECO:0000259" key="1">
    <source>
        <dbReference type="PROSITE" id="PS50181"/>
    </source>
</evidence>
<dbReference type="Proteomes" id="UP000271241">
    <property type="component" value="Unassembled WGS sequence"/>
</dbReference>
<name>A0A4P9XL89_9FUNG</name>
<dbReference type="SUPFAM" id="SSF81383">
    <property type="entry name" value="F-box domain"/>
    <property type="match status" value="1"/>
</dbReference>
<sequence>MNAIPPETVSAIAAQLDASTLVQLAGTSRRMHTITTGNARLWQWHYMQTFSDTPTEKAWLAAFHARPPRAVRCAQSASVLTEGFRLTRAYEDWYRAYLWRRHTEKNWRCGRYMESQVQLPPLRNPFRYRVLGASTWGAVLVAEGTRQLYAVGVAAAATSWQVLDIDALPDCTYYPCVAKLSEEFIVVCGEAAASQNGHVVGTPGDGNRSLDSILPSDGDALTEDEAKADEVPGGDSESDTYRHTDADRCWMHCLWAWRAGTSELRLVVHSPVALRPRQIAGHWLLVELDRRRDGYAGGTHRYRVFDLARRVWCPGEIVAATGLCHIQTFTADSAHVFAGFEATESALISTFHWQLMTFGRSQPQLMRNGKCPHWPMLARVGGTSTRLDDDRVLMQVRFTRPAPLTYIGMLSLPVEKLVWREQIRCSNVMAIPELERLVTMTSRGASRRVVWRMTDCAFVDAYLLPRRHAVTRVIGTVGHVYQATIGTSYAADLLTGDELAGIQPDGVGGGSVALITPTHLILLRPQSGHITMCSFVAA</sequence>
<dbReference type="EMBL" id="KZ992858">
    <property type="protein sequence ID" value="RKP06565.1"/>
    <property type="molecule type" value="Genomic_DNA"/>
</dbReference>
<dbReference type="PROSITE" id="PS50181">
    <property type="entry name" value="FBOX"/>
    <property type="match status" value="1"/>
</dbReference>
<dbReference type="AlphaFoldDB" id="A0A4P9XL89"/>
<dbReference type="InterPro" id="IPR036047">
    <property type="entry name" value="F-box-like_dom_sf"/>
</dbReference>
<protein>
    <recommendedName>
        <fullName evidence="1">F-box domain-containing protein</fullName>
    </recommendedName>
</protein>
<organism evidence="2 3">
    <name type="scientific">Thamnocephalis sphaerospora</name>
    <dbReference type="NCBI Taxonomy" id="78915"/>
    <lineage>
        <taxon>Eukaryota</taxon>
        <taxon>Fungi</taxon>
        <taxon>Fungi incertae sedis</taxon>
        <taxon>Zoopagomycota</taxon>
        <taxon>Zoopagomycotina</taxon>
        <taxon>Zoopagomycetes</taxon>
        <taxon>Zoopagales</taxon>
        <taxon>Sigmoideomycetaceae</taxon>
        <taxon>Thamnocephalis</taxon>
    </lineage>
</organism>
<dbReference type="Gene3D" id="1.20.1280.50">
    <property type="match status" value="1"/>
</dbReference>